<comment type="similarity">
    <text evidence="4 16">Belongs to the ATP phosphoribosyltransferase family. Short subfamily.</text>
</comment>
<evidence type="ECO:0000256" key="14">
    <source>
        <dbReference type="ARBA" id="ARBA00023102"/>
    </source>
</evidence>
<dbReference type="FunFam" id="3.40.190.10:FF:000008">
    <property type="entry name" value="ATP phosphoribosyltransferase"/>
    <property type="match status" value="1"/>
</dbReference>
<sequence>MAIFMITCTTAPRAPKRSDAGCTANWRDWCDQGKTCKDYRPFFAEFSDVVMDDKLVIALPKGRILDEAMPLVRAAGIEPEADFDNPKTRALRFSTNHPHIDIIRVRSFDVATFVAFGAAHLGIAGNDVLMEFDYPELYAPLDLGIGGCRLSVAEPVGLAEHDDPRRWSHVRIATKYPEVTRRFFAERGVQAECVKLNGAMELAPSLGLCSRIVDLVSTGSTLKANGLKEVEVIAQVTSRLIVNRAALKTRPVEMTGWIDAFRAACEATNAAA</sequence>
<proteinExistence type="inferred from homology"/>
<dbReference type="EC" id="2.4.2.17" evidence="6 16"/>
<comment type="catalytic activity">
    <reaction evidence="1 16">
        <text>1-(5-phospho-beta-D-ribosyl)-ATP + diphosphate = 5-phospho-alpha-D-ribose 1-diphosphate + ATP</text>
        <dbReference type="Rhea" id="RHEA:18473"/>
        <dbReference type="ChEBI" id="CHEBI:30616"/>
        <dbReference type="ChEBI" id="CHEBI:33019"/>
        <dbReference type="ChEBI" id="CHEBI:58017"/>
        <dbReference type="ChEBI" id="CHEBI:73183"/>
        <dbReference type="EC" id="2.4.2.17"/>
    </reaction>
</comment>
<evidence type="ECO:0000256" key="15">
    <source>
        <dbReference type="ARBA" id="ARBA00024861"/>
    </source>
</evidence>
<evidence type="ECO:0000256" key="13">
    <source>
        <dbReference type="ARBA" id="ARBA00022840"/>
    </source>
</evidence>
<keyword evidence="8 16" id="KW-0963">Cytoplasm</keyword>
<comment type="function">
    <text evidence="15 16">Catalyzes the condensation of ATP and 5-phosphoribose 1-diphosphate to form N'-(5'-phosphoribosyl)-ATP (PR-ATP). Has a crucial role in the pathway because the rate of histidine biosynthesis seems to be controlled primarily by regulation of HisG enzymatic activity.</text>
</comment>
<evidence type="ECO:0000256" key="11">
    <source>
        <dbReference type="ARBA" id="ARBA00022679"/>
    </source>
</evidence>
<feature type="domain" description="ATP phosphoribosyltransferase catalytic" evidence="17">
    <location>
        <begin position="106"/>
        <end position="258"/>
    </location>
</feature>
<organism evidence="18">
    <name type="scientific">Magnetospirillum gryphiswaldense</name>
    <dbReference type="NCBI Taxonomy" id="55518"/>
    <lineage>
        <taxon>Bacteria</taxon>
        <taxon>Pseudomonadati</taxon>
        <taxon>Pseudomonadota</taxon>
        <taxon>Alphaproteobacteria</taxon>
        <taxon>Rhodospirillales</taxon>
        <taxon>Rhodospirillaceae</taxon>
        <taxon>Magnetospirillum</taxon>
    </lineage>
</organism>
<accession>A4TUB7</accession>
<dbReference type="Gene3D" id="3.40.190.10">
    <property type="entry name" value="Periplasmic binding protein-like II"/>
    <property type="match status" value="2"/>
</dbReference>
<keyword evidence="14 16" id="KW-0368">Histidine biosynthesis</keyword>
<keyword evidence="10 16" id="KW-0328">Glycosyltransferase</keyword>
<dbReference type="AlphaFoldDB" id="A4TUB7"/>
<comment type="subcellular location">
    <subcellularLocation>
        <location evidence="2 16">Cytoplasm</location>
    </subcellularLocation>
</comment>
<dbReference type="UniPathway" id="UPA00031">
    <property type="reaction ID" value="UER00006"/>
</dbReference>
<reference evidence="18" key="1">
    <citation type="journal article" date="2007" name="J. Bacteriol.">
        <title>Comparative genome analysis of four magnetotactic bacteria reveals a complex set of group-specific genes implicated in magnetosome biomineralization and function.</title>
        <authorList>
            <person name="Richter M."/>
            <person name="Kube M."/>
            <person name="Bazylinski D.A."/>
            <person name="Lombardot T."/>
            <person name="Gloeckner F.O."/>
            <person name="Reinhardt R."/>
            <person name="Schueler D."/>
        </authorList>
    </citation>
    <scope>NUCLEOTIDE SEQUENCE</scope>
    <source>
        <strain evidence="18">MSR-1</strain>
    </source>
</reference>
<dbReference type="PANTHER" id="PTHR21403">
    <property type="entry name" value="ATP PHOSPHORIBOSYLTRANSFERASE ATP-PRTASE"/>
    <property type="match status" value="1"/>
</dbReference>
<dbReference type="PANTHER" id="PTHR21403:SF8">
    <property type="entry name" value="ATP PHOSPHORIBOSYLTRANSFERASE"/>
    <property type="match status" value="1"/>
</dbReference>
<evidence type="ECO:0000256" key="16">
    <source>
        <dbReference type="HAMAP-Rule" id="MF_01018"/>
    </source>
</evidence>
<evidence type="ECO:0000256" key="7">
    <source>
        <dbReference type="ARBA" id="ARBA00020998"/>
    </source>
</evidence>
<evidence type="ECO:0000256" key="3">
    <source>
        <dbReference type="ARBA" id="ARBA00004667"/>
    </source>
</evidence>
<dbReference type="GO" id="GO:0003879">
    <property type="term" value="F:ATP phosphoribosyltransferase activity"/>
    <property type="evidence" value="ECO:0007669"/>
    <property type="project" value="UniProtKB-UniRule"/>
</dbReference>
<dbReference type="Pfam" id="PF01634">
    <property type="entry name" value="HisG"/>
    <property type="match status" value="1"/>
</dbReference>
<dbReference type="InterPro" id="IPR001348">
    <property type="entry name" value="ATP_PRibTrfase_HisG"/>
</dbReference>
<dbReference type="GO" id="GO:0005737">
    <property type="term" value="C:cytoplasm"/>
    <property type="evidence" value="ECO:0007669"/>
    <property type="project" value="UniProtKB-SubCell"/>
</dbReference>
<dbReference type="InterPro" id="IPR013820">
    <property type="entry name" value="ATP_PRibTrfase_cat"/>
</dbReference>
<comment type="subunit">
    <text evidence="5 16">Heteromultimer composed of HisG and HisZ subunits.</text>
</comment>
<dbReference type="NCBIfam" id="TIGR00070">
    <property type="entry name" value="hisG"/>
    <property type="match status" value="1"/>
</dbReference>
<comment type="domain">
    <text evidence="16">Lacks the C-terminal regulatory region which is replaced by HisZ.</text>
</comment>
<evidence type="ECO:0000313" key="18">
    <source>
        <dbReference type="EMBL" id="CAM74224.1"/>
    </source>
</evidence>
<evidence type="ECO:0000256" key="10">
    <source>
        <dbReference type="ARBA" id="ARBA00022676"/>
    </source>
</evidence>
<name>A4TUB7_9PROT</name>
<evidence type="ECO:0000256" key="5">
    <source>
        <dbReference type="ARBA" id="ARBA00011496"/>
    </source>
</evidence>
<evidence type="ECO:0000256" key="1">
    <source>
        <dbReference type="ARBA" id="ARBA00000915"/>
    </source>
</evidence>
<keyword evidence="12 16" id="KW-0547">Nucleotide-binding</keyword>
<dbReference type="InterPro" id="IPR024893">
    <property type="entry name" value="ATP_PRibTrfase_HisG_short"/>
</dbReference>
<evidence type="ECO:0000256" key="12">
    <source>
        <dbReference type="ARBA" id="ARBA00022741"/>
    </source>
</evidence>
<evidence type="ECO:0000256" key="4">
    <source>
        <dbReference type="ARBA" id="ARBA00009489"/>
    </source>
</evidence>
<dbReference type="GO" id="GO:0000105">
    <property type="term" value="P:L-histidine biosynthetic process"/>
    <property type="evidence" value="ECO:0007669"/>
    <property type="project" value="UniProtKB-UniRule"/>
</dbReference>
<evidence type="ECO:0000259" key="17">
    <source>
        <dbReference type="Pfam" id="PF01634"/>
    </source>
</evidence>
<keyword evidence="11 16" id="KW-0808">Transferase</keyword>
<evidence type="ECO:0000256" key="9">
    <source>
        <dbReference type="ARBA" id="ARBA00022605"/>
    </source>
</evidence>
<dbReference type="CDD" id="cd13595">
    <property type="entry name" value="PBP2_HisGs"/>
    <property type="match status" value="1"/>
</dbReference>
<evidence type="ECO:0000256" key="2">
    <source>
        <dbReference type="ARBA" id="ARBA00004496"/>
    </source>
</evidence>
<evidence type="ECO:0000256" key="8">
    <source>
        <dbReference type="ARBA" id="ARBA00022490"/>
    </source>
</evidence>
<dbReference type="HAMAP" id="MF_01018">
    <property type="entry name" value="HisG_Short"/>
    <property type="match status" value="1"/>
</dbReference>
<dbReference type="SUPFAM" id="SSF53850">
    <property type="entry name" value="Periplasmic binding protein-like II"/>
    <property type="match status" value="1"/>
</dbReference>
<keyword evidence="9 16" id="KW-0028">Amino-acid biosynthesis</keyword>
<dbReference type="EMBL" id="CU459003">
    <property type="protein sequence ID" value="CAM74224.1"/>
    <property type="molecule type" value="Genomic_DNA"/>
</dbReference>
<dbReference type="GO" id="GO:0005524">
    <property type="term" value="F:ATP binding"/>
    <property type="evidence" value="ECO:0007669"/>
    <property type="project" value="UniProtKB-KW"/>
</dbReference>
<keyword evidence="13 16" id="KW-0067">ATP-binding</keyword>
<gene>
    <name evidence="16 18" type="primary">hisG</name>
    <name evidence="18" type="ORF">MGR_1059</name>
</gene>
<evidence type="ECO:0000256" key="6">
    <source>
        <dbReference type="ARBA" id="ARBA00011946"/>
    </source>
</evidence>
<protein>
    <recommendedName>
        <fullName evidence="7 16">ATP phosphoribosyltransferase</fullName>
        <shortName evidence="16">ATP-PRT</shortName>
        <shortName evidence="16">ATP-PRTase</shortName>
        <ecNumber evidence="6 16">2.4.2.17</ecNumber>
    </recommendedName>
</protein>
<comment type="pathway">
    <text evidence="3 16">Amino-acid biosynthesis; L-histidine biosynthesis; L-histidine from 5-phospho-alpha-D-ribose 1-diphosphate: step 1/9.</text>
</comment>